<evidence type="ECO:0000313" key="4">
    <source>
        <dbReference type="EMBL" id="GFP76929.1"/>
    </source>
</evidence>
<feature type="domain" description="N-acetylmuramoyl-L-alanine amidase" evidence="2">
    <location>
        <begin position="23"/>
        <end position="151"/>
    </location>
</feature>
<feature type="domain" description="Peptidoglycan recognition protein family" evidence="3">
    <location>
        <begin position="18"/>
        <end position="144"/>
    </location>
</feature>
<dbReference type="EMBL" id="BLZR01000001">
    <property type="protein sequence ID" value="GFP76929.1"/>
    <property type="molecule type" value="Genomic_DNA"/>
</dbReference>
<sequence length="171" mass="19649">MNKFHRALNRLFNRQTQPKIVEVNYKWAKPLQFTMKPQMLVYHHTVEIGKTPQEIHQLHVNRGWAGIGYHFYIRKDGTIYRGRPENAVGSHAPGFNNIALGIAFEGNFMVEKPTQQQIDSGIILSKYLVKKYGIKDLRRHKDVKPTTECPGINFPFDYIKSQVLGGGSRAL</sequence>
<dbReference type="InterPro" id="IPR015510">
    <property type="entry name" value="PGRP"/>
</dbReference>
<dbReference type="InterPro" id="IPR036505">
    <property type="entry name" value="Amidase/PGRP_sf"/>
</dbReference>
<evidence type="ECO:0000313" key="5">
    <source>
        <dbReference type="Proteomes" id="UP000580568"/>
    </source>
</evidence>
<dbReference type="Gene3D" id="3.40.80.10">
    <property type="entry name" value="Peptidoglycan recognition protein-like"/>
    <property type="match status" value="1"/>
</dbReference>
<dbReference type="Proteomes" id="UP000580568">
    <property type="component" value="Unassembled WGS sequence"/>
</dbReference>
<dbReference type="GO" id="GO:0009253">
    <property type="term" value="P:peptidoglycan catabolic process"/>
    <property type="evidence" value="ECO:0007669"/>
    <property type="project" value="InterPro"/>
</dbReference>
<evidence type="ECO:0000259" key="3">
    <source>
        <dbReference type="SMART" id="SM00701"/>
    </source>
</evidence>
<proteinExistence type="inferred from homology"/>
<dbReference type="PANTHER" id="PTHR11022">
    <property type="entry name" value="PEPTIDOGLYCAN RECOGNITION PROTEIN"/>
    <property type="match status" value="1"/>
</dbReference>
<dbReference type="Pfam" id="PF01510">
    <property type="entry name" value="Amidase_2"/>
    <property type="match status" value="1"/>
</dbReference>
<dbReference type="AlphaFoldDB" id="A0A6V8SI70"/>
<dbReference type="SMART" id="SM00701">
    <property type="entry name" value="PGRP"/>
    <property type="match status" value="1"/>
</dbReference>
<evidence type="ECO:0008006" key="6">
    <source>
        <dbReference type="Google" id="ProtNLM"/>
    </source>
</evidence>
<dbReference type="PANTHER" id="PTHR11022:SF41">
    <property type="entry name" value="PEPTIDOGLYCAN-RECOGNITION PROTEIN LC-RELATED"/>
    <property type="match status" value="1"/>
</dbReference>
<organism evidence="4 5">
    <name type="scientific">Clostridium fungisolvens</name>
    <dbReference type="NCBI Taxonomy" id="1604897"/>
    <lineage>
        <taxon>Bacteria</taxon>
        <taxon>Bacillati</taxon>
        <taxon>Bacillota</taxon>
        <taxon>Clostridia</taxon>
        <taxon>Eubacteriales</taxon>
        <taxon>Clostridiaceae</taxon>
        <taxon>Clostridium</taxon>
    </lineage>
</organism>
<evidence type="ECO:0000259" key="2">
    <source>
        <dbReference type="SMART" id="SM00644"/>
    </source>
</evidence>
<comment type="similarity">
    <text evidence="1">Belongs to the N-acetylmuramoyl-L-alanine amidase 2 family.</text>
</comment>
<keyword evidence="5" id="KW-1185">Reference proteome</keyword>
<dbReference type="RefSeq" id="WP_183278325.1">
    <property type="nucleotide sequence ID" value="NZ_BLZR01000001.1"/>
</dbReference>
<dbReference type="GO" id="GO:0008745">
    <property type="term" value="F:N-acetylmuramoyl-L-alanine amidase activity"/>
    <property type="evidence" value="ECO:0007669"/>
    <property type="project" value="InterPro"/>
</dbReference>
<accession>A0A6V8SI70</accession>
<dbReference type="InterPro" id="IPR006619">
    <property type="entry name" value="PGRP_domain_met/bac"/>
</dbReference>
<name>A0A6V8SI70_9CLOT</name>
<dbReference type="CDD" id="cd06583">
    <property type="entry name" value="PGRP"/>
    <property type="match status" value="1"/>
</dbReference>
<gene>
    <name evidence="4" type="ORF">bsdtw1_03041</name>
</gene>
<dbReference type="InterPro" id="IPR002502">
    <property type="entry name" value="Amidase_domain"/>
</dbReference>
<dbReference type="SMART" id="SM00644">
    <property type="entry name" value="Ami_2"/>
    <property type="match status" value="1"/>
</dbReference>
<evidence type="ECO:0000256" key="1">
    <source>
        <dbReference type="ARBA" id="ARBA00007553"/>
    </source>
</evidence>
<dbReference type="GO" id="GO:0008270">
    <property type="term" value="F:zinc ion binding"/>
    <property type="evidence" value="ECO:0007669"/>
    <property type="project" value="InterPro"/>
</dbReference>
<protein>
    <recommendedName>
        <fullName evidence="6">N-acetylmuramoyl-L-alanine amidase</fullName>
    </recommendedName>
</protein>
<dbReference type="SUPFAM" id="SSF55846">
    <property type="entry name" value="N-acetylmuramoyl-L-alanine amidase-like"/>
    <property type="match status" value="1"/>
</dbReference>
<reference evidence="4 5" key="1">
    <citation type="submission" date="2020-07" db="EMBL/GenBank/DDBJ databases">
        <title>A new beta-1,3-glucan-decomposing anaerobic bacterium isolated from anoxic soil subjected to biological soil disinfestation.</title>
        <authorList>
            <person name="Ueki A."/>
            <person name="Tonouchi A."/>
        </authorList>
    </citation>
    <scope>NUCLEOTIDE SEQUENCE [LARGE SCALE GENOMIC DNA]</scope>
    <source>
        <strain evidence="4 5">TW1</strain>
    </source>
</reference>
<comment type="caution">
    <text evidence="4">The sequence shown here is derived from an EMBL/GenBank/DDBJ whole genome shotgun (WGS) entry which is preliminary data.</text>
</comment>